<reference evidence="2" key="1">
    <citation type="submission" date="2021-02" db="EMBL/GenBank/DDBJ databases">
        <title>First Annotated Genome of the Yellow-green Alga Tribonema minus.</title>
        <authorList>
            <person name="Mahan K.M."/>
        </authorList>
    </citation>
    <scope>NUCLEOTIDE SEQUENCE</scope>
    <source>
        <strain evidence="2">UTEX B ZZ1240</strain>
    </source>
</reference>
<feature type="compositionally biased region" description="Gly residues" evidence="1">
    <location>
        <begin position="163"/>
        <end position="172"/>
    </location>
</feature>
<gene>
    <name evidence="2" type="ORF">JKP88DRAFT_214567</name>
</gene>
<dbReference type="EMBL" id="JAFCMP010000112">
    <property type="protein sequence ID" value="KAG5186248.1"/>
    <property type="molecule type" value="Genomic_DNA"/>
</dbReference>
<keyword evidence="3" id="KW-1185">Reference proteome</keyword>
<evidence type="ECO:0000313" key="3">
    <source>
        <dbReference type="Proteomes" id="UP000664859"/>
    </source>
</evidence>
<feature type="compositionally biased region" description="Acidic residues" evidence="1">
    <location>
        <begin position="37"/>
        <end position="47"/>
    </location>
</feature>
<protein>
    <submittedName>
        <fullName evidence="2">Uncharacterized protein</fullName>
    </submittedName>
</protein>
<evidence type="ECO:0000313" key="2">
    <source>
        <dbReference type="EMBL" id="KAG5186248.1"/>
    </source>
</evidence>
<organism evidence="2 3">
    <name type="scientific">Tribonema minus</name>
    <dbReference type="NCBI Taxonomy" id="303371"/>
    <lineage>
        <taxon>Eukaryota</taxon>
        <taxon>Sar</taxon>
        <taxon>Stramenopiles</taxon>
        <taxon>Ochrophyta</taxon>
        <taxon>PX clade</taxon>
        <taxon>Xanthophyceae</taxon>
        <taxon>Tribonematales</taxon>
        <taxon>Tribonemataceae</taxon>
        <taxon>Tribonema</taxon>
    </lineage>
</organism>
<feature type="region of interest" description="Disordered" evidence="1">
    <location>
        <begin position="158"/>
        <end position="182"/>
    </location>
</feature>
<feature type="compositionally biased region" description="Gly residues" evidence="1">
    <location>
        <begin position="1"/>
        <end position="11"/>
    </location>
</feature>
<accession>A0A836CI98</accession>
<proteinExistence type="predicted"/>
<dbReference type="AlphaFoldDB" id="A0A836CI98"/>
<evidence type="ECO:0000256" key="1">
    <source>
        <dbReference type="SAM" id="MobiDB-lite"/>
    </source>
</evidence>
<comment type="caution">
    <text evidence="2">The sequence shown here is derived from an EMBL/GenBank/DDBJ whole genome shotgun (WGS) entry which is preliminary data.</text>
</comment>
<dbReference type="Proteomes" id="UP000664859">
    <property type="component" value="Unassembled WGS sequence"/>
</dbReference>
<sequence length="182" mass="18179">MKGGSDGGYEMGGFTQMDEVESAVPSNGTNGPVLEPVQEECGSEEHEDAAPPPADGEPDADETGMSIPPLNFNDRRDDDDDNDAALLHGHARHAPANGDDVETQALDAGAAFGGGGGGMRAAQREGKENASGDLAFIATAADAAGGLCGKRGSCADDSQDCGMNGGGGGGGALKRPKVGSYQ</sequence>
<name>A0A836CI98_9STRA</name>
<feature type="region of interest" description="Disordered" evidence="1">
    <location>
        <begin position="1"/>
        <end position="99"/>
    </location>
</feature>